<feature type="signal peptide" evidence="2">
    <location>
        <begin position="1"/>
        <end position="20"/>
    </location>
</feature>
<keyword evidence="4" id="KW-1185">Reference proteome</keyword>
<evidence type="ECO:0000256" key="1">
    <source>
        <dbReference type="SAM" id="MobiDB-lite"/>
    </source>
</evidence>
<gene>
    <name evidence="3" type="ORF">EJ06DRAFT_124434</name>
</gene>
<reference evidence="3" key="1">
    <citation type="journal article" date="2020" name="Stud. Mycol.">
        <title>101 Dothideomycetes genomes: a test case for predicting lifestyles and emergence of pathogens.</title>
        <authorList>
            <person name="Haridas S."/>
            <person name="Albert R."/>
            <person name="Binder M."/>
            <person name="Bloem J."/>
            <person name="Labutti K."/>
            <person name="Salamov A."/>
            <person name="Andreopoulos B."/>
            <person name="Baker S."/>
            <person name="Barry K."/>
            <person name="Bills G."/>
            <person name="Bluhm B."/>
            <person name="Cannon C."/>
            <person name="Castanera R."/>
            <person name="Culley D."/>
            <person name="Daum C."/>
            <person name="Ezra D."/>
            <person name="Gonzalez J."/>
            <person name="Henrissat B."/>
            <person name="Kuo A."/>
            <person name="Liang C."/>
            <person name="Lipzen A."/>
            <person name="Lutzoni F."/>
            <person name="Magnuson J."/>
            <person name="Mondo S."/>
            <person name="Nolan M."/>
            <person name="Ohm R."/>
            <person name="Pangilinan J."/>
            <person name="Park H.-J."/>
            <person name="Ramirez L."/>
            <person name="Alfaro M."/>
            <person name="Sun H."/>
            <person name="Tritt A."/>
            <person name="Yoshinaga Y."/>
            <person name="Zwiers L.-H."/>
            <person name="Turgeon B."/>
            <person name="Goodwin S."/>
            <person name="Spatafora J."/>
            <person name="Crous P."/>
            <person name="Grigoriev I."/>
        </authorList>
    </citation>
    <scope>NUCLEOTIDE SEQUENCE</scope>
    <source>
        <strain evidence="3">CBS 262.69</strain>
    </source>
</reference>
<keyword evidence="2" id="KW-0732">Signal</keyword>
<accession>A0A6G1HQ05</accession>
<proteinExistence type="predicted"/>
<dbReference type="EMBL" id="ML996701">
    <property type="protein sequence ID" value="KAF2398133.1"/>
    <property type="molecule type" value="Genomic_DNA"/>
</dbReference>
<feature type="chain" id="PRO_5026331574" evidence="2">
    <location>
        <begin position="21"/>
        <end position="316"/>
    </location>
</feature>
<feature type="region of interest" description="Disordered" evidence="1">
    <location>
        <begin position="35"/>
        <end position="55"/>
    </location>
</feature>
<evidence type="ECO:0000256" key="2">
    <source>
        <dbReference type="SAM" id="SignalP"/>
    </source>
</evidence>
<sequence>MPFVHLLSATLFAQLLAAAAIGDFTNPQDAASKVIEERSPQRGKQGARPNPAAPGLQVSSVAISPVMTVWGVGGVLQWPPRVQVTDVPAPNPWPAAPVAPAPAAPAPNPWPAAPVAPAPAAPLAAAAPAVPVPPAVQQPARIQGPTVMTQAQEVMCRRFPDIIGDGSGHMKVYKEPTALQIDCWTTASIDGANGRIQNDGIWVKIKDDQSSCFINELEIQDKDYQSKVKYCAPPRHWVGVIQEQYNRQDCYTCPSLDCQSSNLGAGRYVDVDCFTNGEAAGGNRTWYKSHKQNCFYPGAIFVERGWLGTPGSRCVS</sequence>
<evidence type="ECO:0000313" key="4">
    <source>
        <dbReference type="Proteomes" id="UP000799640"/>
    </source>
</evidence>
<dbReference type="OrthoDB" id="3944451at2759"/>
<dbReference type="Proteomes" id="UP000799640">
    <property type="component" value="Unassembled WGS sequence"/>
</dbReference>
<name>A0A6G1HQ05_9PEZI</name>
<dbReference type="AlphaFoldDB" id="A0A6G1HQ05"/>
<evidence type="ECO:0000313" key="3">
    <source>
        <dbReference type="EMBL" id="KAF2398133.1"/>
    </source>
</evidence>
<organism evidence="3 4">
    <name type="scientific">Trichodelitschia bisporula</name>
    <dbReference type="NCBI Taxonomy" id="703511"/>
    <lineage>
        <taxon>Eukaryota</taxon>
        <taxon>Fungi</taxon>
        <taxon>Dikarya</taxon>
        <taxon>Ascomycota</taxon>
        <taxon>Pezizomycotina</taxon>
        <taxon>Dothideomycetes</taxon>
        <taxon>Dothideomycetes incertae sedis</taxon>
        <taxon>Phaeotrichales</taxon>
        <taxon>Phaeotrichaceae</taxon>
        <taxon>Trichodelitschia</taxon>
    </lineage>
</organism>
<protein>
    <submittedName>
        <fullName evidence="3">Uncharacterized protein</fullName>
    </submittedName>
</protein>